<accession>A0ACC3A2R9</accession>
<dbReference type="Proteomes" id="UP001172386">
    <property type="component" value="Unassembled WGS sequence"/>
</dbReference>
<keyword evidence="2" id="KW-1185">Reference proteome</keyword>
<organism evidence="1 2">
    <name type="scientific">Neophaeococcomyces mojaviensis</name>
    <dbReference type="NCBI Taxonomy" id="3383035"/>
    <lineage>
        <taxon>Eukaryota</taxon>
        <taxon>Fungi</taxon>
        <taxon>Dikarya</taxon>
        <taxon>Ascomycota</taxon>
        <taxon>Pezizomycotina</taxon>
        <taxon>Eurotiomycetes</taxon>
        <taxon>Chaetothyriomycetidae</taxon>
        <taxon>Chaetothyriales</taxon>
        <taxon>Chaetothyriales incertae sedis</taxon>
        <taxon>Neophaeococcomyces</taxon>
    </lineage>
</organism>
<proteinExistence type="predicted"/>
<sequence>TYARGSYMIVSTAGASVTRSYVASATPQKTFLTSSNDASPATATAATATSGTGALSPTQSTTLDPNGTAPSNNLSKSEIAAIVLYPIAGIIVLAIFLRRLWQRRKNVIRARNAVARVEGKHEPHSDPISEVESGPYVPELIGSGALLGS</sequence>
<protein>
    <submittedName>
        <fullName evidence="1">Uncharacterized protein</fullName>
    </submittedName>
</protein>
<dbReference type="EMBL" id="JAPDRQ010000120">
    <property type="protein sequence ID" value="KAJ9654490.1"/>
    <property type="molecule type" value="Genomic_DNA"/>
</dbReference>
<evidence type="ECO:0000313" key="1">
    <source>
        <dbReference type="EMBL" id="KAJ9654490.1"/>
    </source>
</evidence>
<reference evidence="1" key="1">
    <citation type="submission" date="2022-10" db="EMBL/GenBank/DDBJ databases">
        <title>Culturing micro-colonial fungi from biological soil crusts in the Mojave desert and describing Neophaeococcomyces mojavensis, and introducing the new genera and species Taxawa tesnikishii.</title>
        <authorList>
            <person name="Kurbessoian T."/>
            <person name="Stajich J.E."/>
        </authorList>
    </citation>
    <scope>NUCLEOTIDE SEQUENCE</scope>
    <source>
        <strain evidence="1">JES_112</strain>
    </source>
</reference>
<gene>
    <name evidence="1" type="ORF">H2198_006499</name>
</gene>
<name>A0ACC3A2R9_9EURO</name>
<evidence type="ECO:0000313" key="2">
    <source>
        <dbReference type="Proteomes" id="UP001172386"/>
    </source>
</evidence>
<feature type="non-terminal residue" evidence="1">
    <location>
        <position position="1"/>
    </location>
</feature>
<comment type="caution">
    <text evidence="1">The sequence shown here is derived from an EMBL/GenBank/DDBJ whole genome shotgun (WGS) entry which is preliminary data.</text>
</comment>